<proteinExistence type="predicted"/>
<comment type="caution">
    <text evidence="1">The sequence shown here is derived from an EMBL/GenBank/DDBJ whole genome shotgun (WGS) entry which is preliminary data.</text>
</comment>
<dbReference type="Proteomes" id="UP000789901">
    <property type="component" value="Unassembled WGS sequence"/>
</dbReference>
<sequence length="140" mass="16529">MLSQNTDIFDVQDKYYNVLILLGIEKIEVCDFFRQNYYNSSKPTEQNMKFFKEILLLGNESIESYLLREQIAIPNKSLKAFVKASTLYDADVNLFNQIFDDDKLLPFELQKSKNCYTVLLRIGLKQKLNRSIYLEYAEEI</sequence>
<gene>
    <name evidence="1" type="ORF">GMARGA_LOCUS16978</name>
</gene>
<organism evidence="1 2">
    <name type="scientific">Gigaspora margarita</name>
    <dbReference type="NCBI Taxonomy" id="4874"/>
    <lineage>
        <taxon>Eukaryota</taxon>
        <taxon>Fungi</taxon>
        <taxon>Fungi incertae sedis</taxon>
        <taxon>Mucoromycota</taxon>
        <taxon>Glomeromycotina</taxon>
        <taxon>Glomeromycetes</taxon>
        <taxon>Diversisporales</taxon>
        <taxon>Gigasporaceae</taxon>
        <taxon>Gigaspora</taxon>
    </lineage>
</organism>
<evidence type="ECO:0000313" key="2">
    <source>
        <dbReference type="Proteomes" id="UP000789901"/>
    </source>
</evidence>
<name>A0ABN7VD21_GIGMA</name>
<keyword evidence="2" id="KW-1185">Reference proteome</keyword>
<protein>
    <submittedName>
        <fullName evidence="1">10062_t:CDS:1</fullName>
    </submittedName>
</protein>
<accession>A0ABN7VD21</accession>
<dbReference type="EMBL" id="CAJVQB010012581">
    <property type="protein sequence ID" value="CAG8756551.1"/>
    <property type="molecule type" value="Genomic_DNA"/>
</dbReference>
<reference evidence="1 2" key="1">
    <citation type="submission" date="2021-06" db="EMBL/GenBank/DDBJ databases">
        <authorList>
            <person name="Kallberg Y."/>
            <person name="Tangrot J."/>
            <person name="Rosling A."/>
        </authorList>
    </citation>
    <scope>NUCLEOTIDE SEQUENCE [LARGE SCALE GENOMIC DNA]</scope>
    <source>
        <strain evidence="1 2">120-4 pot B 10/14</strain>
    </source>
</reference>
<evidence type="ECO:0000313" key="1">
    <source>
        <dbReference type="EMBL" id="CAG8756551.1"/>
    </source>
</evidence>